<dbReference type="OrthoDB" id="5578174at2759"/>
<comment type="function">
    <text evidence="1">Required for respiratory activity and maintenance and expression of the mitochondrial genome.</text>
</comment>
<comment type="subcellular location">
    <subcellularLocation>
        <location evidence="2">Mitochondrion</location>
    </subcellularLocation>
</comment>
<reference evidence="5" key="1">
    <citation type="submission" date="2020-06" db="EMBL/GenBank/DDBJ databases">
        <title>Genomes of multiple members of Pneumocystis genus reveal paths to human pathogen Pneumocystis jirovecii.</title>
        <authorList>
            <person name="Cisse O.H."/>
            <person name="Ma L."/>
            <person name="Dekker J."/>
            <person name="Khil P."/>
            <person name="Jo J."/>
            <person name="Brenchley J."/>
            <person name="Blair R."/>
            <person name="Pahar B."/>
            <person name="Chabe M."/>
            <person name="Van Rompay K.A."/>
            <person name="Keesler R."/>
            <person name="Sukura A."/>
            <person name="Hirsch V."/>
            <person name="Kutty G."/>
            <person name="Liu Y."/>
            <person name="Peng L."/>
            <person name="Chen J."/>
            <person name="Song J."/>
            <person name="Weissenbacher-Lang C."/>
            <person name="Xu J."/>
            <person name="Upham N.S."/>
            <person name="Stajich J.E."/>
            <person name="Cuomo C.A."/>
            <person name="Cushion M.T."/>
            <person name="Kovacs J.A."/>
        </authorList>
    </citation>
    <scope>NUCLEOTIDE SEQUENCE</scope>
    <source>
        <strain evidence="5">2A</strain>
    </source>
</reference>
<dbReference type="Proteomes" id="UP000663699">
    <property type="component" value="Chromosome 6"/>
</dbReference>
<accession>A0A899FZB4</accession>
<protein>
    <recommendedName>
        <fullName evidence="4">Required for respiratory growth protein 9, mitochondrial</fullName>
    </recommendedName>
</protein>
<dbReference type="GO" id="GO:0005634">
    <property type="term" value="C:nucleus"/>
    <property type="evidence" value="ECO:0007669"/>
    <property type="project" value="TreeGrafter"/>
</dbReference>
<proteinExistence type="inferred from homology"/>
<dbReference type="GO" id="GO:0005739">
    <property type="term" value="C:mitochondrion"/>
    <property type="evidence" value="ECO:0007669"/>
    <property type="project" value="UniProtKB-SubCell"/>
</dbReference>
<comment type="similarity">
    <text evidence="3">Belongs to the RRG9 family.</text>
</comment>
<keyword evidence="6" id="KW-1185">Reference proteome</keyword>
<name>A0A899FZB4_9ASCO</name>
<evidence type="ECO:0000256" key="3">
    <source>
        <dbReference type="ARBA" id="ARBA00010895"/>
    </source>
</evidence>
<evidence type="ECO:0000313" key="6">
    <source>
        <dbReference type="Proteomes" id="UP000663699"/>
    </source>
</evidence>
<dbReference type="PANTHER" id="PTHR13475">
    <property type="entry name" value="NEUGRIN"/>
    <property type="match status" value="1"/>
</dbReference>
<dbReference type="EMBL" id="CP054537">
    <property type="protein sequence ID" value="QSL65332.1"/>
    <property type="molecule type" value="Genomic_DNA"/>
</dbReference>
<dbReference type="InterPro" id="IPR010487">
    <property type="entry name" value="NGRN/Rrg9"/>
</dbReference>
<dbReference type="PANTHER" id="PTHR13475:SF3">
    <property type="entry name" value="NEUGRIN"/>
    <property type="match status" value="1"/>
</dbReference>
<dbReference type="AlphaFoldDB" id="A0A899FZB4"/>
<organism evidence="5 6">
    <name type="scientific">Pneumocystis wakefieldiae</name>
    <dbReference type="NCBI Taxonomy" id="38082"/>
    <lineage>
        <taxon>Eukaryota</taxon>
        <taxon>Fungi</taxon>
        <taxon>Dikarya</taxon>
        <taxon>Ascomycota</taxon>
        <taxon>Taphrinomycotina</taxon>
        <taxon>Pneumocystomycetes</taxon>
        <taxon>Pneumocystaceae</taxon>
        <taxon>Pneumocystis</taxon>
    </lineage>
</organism>
<evidence type="ECO:0000313" key="5">
    <source>
        <dbReference type="EMBL" id="QSL65332.1"/>
    </source>
</evidence>
<evidence type="ECO:0000256" key="1">
    <source>
        <dbReference type="ARBA" id="ARBA00003548"/>
    </source>
</evidence>
<evidence type="ECO:0000256" key="2">
    <source>
        <dbReference type="ARBA" id="ARBA00004173"/>
    </source>
</evidence>
<evidence type="ECO:0000256" key="4">
    <source>
        <dbReference type="ARBA" id="ARBA00013566"/>
    </source>
</evidence>
<sequence>MSLRFFYKKNLSYKPRLLSKKTTDPSGNIRERRNKWVLPSPLDHEETKKKYLKNNILSKTSYQNILSLKNNTCKEDKRLPLWRKQKIALKEKFPEGWNPLKKLSPDTLNQIRTLRQQAYSIFQKKTNILITLESRIYISPEAIRRILKSKWQPSSEESADRFERWKRRKIRLKDIWTFQRSKKDKSQLK</sequence>
<gene>
    <name evidence="5" type="ORF">MERGE_002642</name>
</gene>